<keyword evidence="4" id="KW-0732">Signal</keyword>
<keyword evidence="3" id="KW-0472">Membrane</keyword>
<dbReference type="Gene3D" id="3.80.10.10">
    <property type="entry name" value="Ribonuclease Inhibitor"/>
    <property type="match status" value="3"/>
</dbReference>
<evidence type="ECO:0000256" key="1">
    <source>
        <dbReference type="ARBA" id="ARBA00022614"/>
    </source>
</evidence>
<dbReference type="SMART" id="SM00364">
    <property type="entry name" value="LRR_BAC"/>
    <property type="match status" value="4"/>
</dbReference>
<dbReference type="InterPro" id="IPR032675">
    <property type="entry name" value="LRR_dom_sf"/>
</dbReference>
<keyword evidence="2" id="KW-0677">Repeat</keyword>
<evidence type="ECO:0000313" key="5">
    <source>
        <dbReference type="Proteomes" id="UP000887540"/>
    </source>
</evidence>
<dbReference type="SMART" id="SM00369">
    <property type="entry name" value="LRR_TYP"/>
    <property type="match status" value="10"/>
</dbReference>
<evidence type="ECO:0000313" key="6">
    <source>
        <dbReference type="WBParaSite" id="ACRNAN_scaffold2944.g26141.t1"/>
    </source>
</evidence>
<dbReference type="AlphaFoldDB" id="A0A914DL48"/>
<dbReference type="Proteomes" id="UP000887540">
    <property type="component" value="Unplaced"/>
</dbReference>
<keyword evidence="3" id="KW-0812">Transmembrane</keyword>
<dbReference type="InterPro" id="IPR001611">
    <property type="entry name" value="Leu-rich_rpt"/>
</dbReference>
<name>A0A914DL48_9BILA</name>
<dbReference type="FunFam" id="3.80.10.10:FF:001360">
    <property type="entry name" value="Uncharacterized protein"/>
    <property type="match status" value="1"/>
</dbReference>
<organism evidence="5 6">
    <name type="scientific">Acrobeloides nanus</name>
    <dbReference type="NCBI Taxonomy" id="290746"/>
    <lineage>
        <taxon>Eukaryota</taxon>
        <taxon>Metazoa</taxon>
        <taxon>Ecdysozoa</taxon>
        <taxon>Nematoda</taxon>
        <taxon>Chromadorea</taxon>
        <taxon>Rhabditida</taxon>
        <taxon>Tylenchina</taxon>
        <taxon>Cephalobomorpha</taxon>
        <taxon>Cephaloboidea</taxon>
        <taxon>Cephalobidae</taxon>
        <taxon>Acrobeloides</taxon>
    </lineage>
</organism>
<dbReference type="PROSITE" id="PS51450">
    <property type="entry name" value="LRR"/>
    <property type="match status" value="2"/>
</dbReference>
<dbReference type="InterPro" id="IPR003591">
    <property type="entry name" value="Leu-rich_rpt_typical-subtyp"/>
</dbReference>
<keyword evidence="3" id="KW-1133">Transmembrane helix</keyword>
<keyword evidence="5" id="KW-1185">Reference proteome</keyword>
<evidence type="ECO:0000256" key="3">
    <source>
        <dbReference type="SAM" id="Phobius"/>
    </source>
</evidence>
<evidence type="ECO:0000256" key="4">
    <source>
        <dbReference type="SAM" id="SignalP"/>
    </source>
</evidence>
<dbReference type="InterPro" id="IPR050333">
    <property type="entry name" value="SLRP"/>
</dbReference>
<dbReference type="WBParaSite" id="ACRNAN_scaffold2944.g26141.t1">
    <property type="protein sequence ID" value="ACRNAN_scaffold2944.g26141.t1"/>
    <property type="gene ID" value="ACRNAN_scaffold2944.g26141"/>
</dbReference>
<accession>A0A914DL48</accession>
<keyword evidence="1" id="KW-0433">Leucine-rich repeat</keyword>
<protein>
    <submittedName>
        <fullName evidence="6">Leucine-rich repeat-containing protein 15</fullName>
    </submittedName>
</protein>
<dbReference type="PANTHER" id="PTHR45712:SF22">
    <property type="entry name" value="INSULIN-LIKE GROWTH FACTOR-BINDING PROTEIN COMPLEX ACID LABILE SUBUNIT"/>
    <property type="match status" value="1"/>
</dbReference>
<evidence type="ECO:0000256" key="2">
    <source>
        <dbReference type="ARBA" id="ARBA00022737"/>
    </source>
</evidence>
<dbReference type="GO" id="GO:0005615">
    <property type="term" value="C:extracellular space"/>
    <property type="evidence" value="ECO:0007669"/>
    <property type="project" value="TreeGrafter"/>
</dbReference>
<proteinExistence type="predicted"/>
<dbReference type="Pfam" id="PF13855">
    <property type="entry name" value="LRR_8"/>
    <property type="match status" value="3"/>
</dbReference>
<feature type="transmembrane region" description="Helical" evidence="3">
    <location>
        <begin position="500"/>
        <end position="523"/>
    </location>
</feature>
<feature type="chain" id="PRO_5036995907" evidence="4">
    <location>
        <begin position="33"/>
        <end position="590"/>
    </location>
</feature>
<reference evidence="6" key="1">
    <citation type="submission" date="2022-11" db="UniProtKB">
        <authorList>
            <consortium name="WormBaseParasite"/>
        </authorList>
    </citation>
    <scope>IDENTIFICATION</scope>
</reference>
<dbReference type="SUPFAM" id="SSF52058">
    <property type="entry name" value="L domain-like"/>
    <property type="match status" value="1"/>
</dbReference>
<dbReference type="PANTHER" id="PTHR45712">
    <property type="entry name" value="AGAP008170-PA"/>
    <property type="match status" value="1"/>
</dbReference>
<feature type="signal peptide" evidence="4">
    <location>
        <begin position="1"/>
        <end position="32"/>
    </location>
</feature>
<sequence>MNEIIGPPRMSSTPLLKYCALLLIGLFSLVCGQCPSLQPPCRCAPSIYEPVAIICENAGSLANAIQAIEAARDIPIDSLTIVDTAIPSINANVFQDFTILRLVLNRNTISQINDGAFNGPLLDSLVELDLTDNQLGQVPQQALPRLRNLRKLYLNRNRITQLSSQSFANFESKDILLKLELAGNKLTDQSLGDATVFRPLRSLQELSLETNALTSIPSAALVNQRQTLINLNLGLNQISEVPVGALDFPMLQSLSLEFNGITVIIPQAFQGVPSLQYLYLTGNKFPSWQPEMFRYITQLRTLGIGETPISVIPTNAFVHLPNLIRLEMSEAAVDTIEPGAFQRTPLIQAIVLNKNRLSAVRADMFRGLNDLYSIDLNGNRIDTVEPLGFANLPSLRHLDISFNQLQTLPENTFDGSFQPIPNDRRVIYACANPWLCNSALEWFRQLLRDNADIDIDKPGCVAACVSSDNGCPTPGTPLRAPDLCPPLNEALPLAGTALQLVGWIILAIIMTILMISICLMALIRYGMSHRRKKIKDQEIEDEQRIMSSAASLYQTSIYAGRSYAPSAVGGGLDLDLPAAHSLDDRPNYFI</sequence>